<evidence type="ECO:0000313" key="3">
    <source>
        <dbReference type="Proteomes" id="UP000829685"/>
    </source>
</evidence>
<feature type="compositionally biased region" description="Low complexity" evidence="1">
    <location>
        <begin position="171"/>
        <end position="187"/>
    </location>
</feature>
<dbReference type="Proteomes" id="UP000829685">
    <property type="component" value="Unassembled WGS sequence"/>
</dbReference>
<evidence type="ECO:0000313" key="2">
    <source>
        <dbReference type="EMBL" id="KAI1857714.1"/>
    </source>
</evidence>
<proteinExistence type="predicted"/>
<sequence length="490" mass="55418">MNYLLGDGAQFFDPQVAADFGELPPKPALRQKVKGRGSRVRYGEKDFELSADTDNSPRPRKKPRHSDPDNSSTPIKTSQPQLPPTPFSGPNPARNANGADAITKPVENDLNGGAASRSAQYYQGVASSNSPSQLPQVNQRRGSWHSCSSSDGPRPGDGFNPKKRAFYESTGPGADWSDSSDSSDYGDGNLQNPMLDWRRELQYIYHMLNNPGKYAYITDTWKGAFRNYPLADSFWYRRTREASTVPRIYERTPGQEFRGSKVFIKLAELPSRVRDIKMSEHDATGVPNREDEEDSTDELSAPAPHRSVPRGLAEERARRAMSGNSYAKKIKPCLTDAIKWAWADGKLTQYGKALPSNIIVFEVTEKDSKKDAKRQIRRRMDEFAARWRSRMEPYVKQKEEGTIDNVPEAPILYGFAIVEHNLYLVHIDPCKPCQRAFFQEYFNMETDNQRQWYTIMIMLVICWARDKLILTATEMGLEAVPEEVASDPDA</sequence>
<feature type="compositionally biased region" description="Polar residues" evidence="1">
    <location>
        <begin position="117"/>
        <end position="151"/>
    </location>
</feature>
<comment type="caution">
    <text evidence="2">The sequence shown here is derived from an EMBL/GenBank/DDBJ whole genome shotgun (WGS) entry which is preliminary data.</text>
</comment>
<feature type="region of interest" description="Disordered" evidence="1">
    <location>
        <begin position="1"/>
        <end position="187"/>
    </location>
</feature>
<protein>
    <submittedName>
        <fullName evidence="2">Uncharacterized protein</fullName>
    </submittedName>
</protein>
<gene>
    <name evidence="2" type="ORF">JX265_011129</name>
</gene>
<keyword evidence="3" id="KW-1185">Reference proteome</keyword>
<reference evidence="2" key="1">
    <citation type="submission" date="2021-03" db="EMBL/GenBank/DDBJ databases">
        <title>Revisited historic fungal species revealed as producer of novel bioactive compounds through whole genome sequencing and comparative genomics.</title>
        <authorList>
            <person name="Vignolle G.A."/>
            <person name="Hochenegger N."/>
            <person name="Mach R.L."/>
            <person name="Mach-Aigner A.R."/>
            <person name="Javad Rahimi M."/>
            <person name="Salim K.A."/>
            <person name="Chan C.M."/>
            <person name="Lim L.B.L."/>
            <person name="Cai F."/>
            <person name="Druzhinina I.S."/>
            <person name="U'Ren J.M."/>
            <person name="Derntl C."/>
        </authorList>
    </citation>
    <scope>NUCLEOTIDE SEQUENCE</scope>
    <source>
        <strain evidence="2">TUCIM 5799</strain>
    </source>
</reference>
<feature type="compositionally biased region" description="Polar residues" evidence="1">
    <location>
        <begin position="69"/>
        <end position="80"/>
    </location>
</feature>
<organism evidence="2 3">
    <name type="scientific">Neoarthrinium moseri</name>
    <dbReference type="NCBI Taxonomy" id="1658444"/>
    <lineage>
        <taxon>Eukaryota</taxon>
        <taxon>Fungi</taxon>
        <taxon>Dikarya</taxon>
        <taxon>Ascomycota</taxon>
        <taxon>Pezizomycotina</taxon>
        <taxon>Sordariomycetes</taxon>
        <taxon>Xylariomycetidae</taxon>
        <taxon>Amphisphaeriales</taxon>
        <taxon>Apiosporaceae</taxon>
        <taxon>Neoarthrinium</taxon>
    </lineage>
</organism>
<evidence type="ECO:0000256" key="1">
    <source>
        <dbReference type="SAM" id="MobiDB-lite"/>
    </source>
</evidence>
<dbReference type="EMBL" id="JAFIMR010000039">
    <property type="protein sequence ID" value="KAI1857714.1"/>
    <property type="molecule type" value="Genomic_DNA"/>
</dbReference>
<feature type="compositionally biased region" description="Basic residues" evidence="1">
    <location>
        <begin position="29"/>
        <end position="39"/>
    </location>
</feature>
<name>A0A9Q0AK07_9PEZI</name>
<accession>A0A9Q0AK07</accession>
<dbReference type="AlphaFoldDB" id="A0A9Q0AK07"/>
<feature type="region of interest" description="Disordered" evidence="1">
    <location>
        <begin position="277"/>
        <end position="319"/>
    </location>
</feature>